<accession>A0A2G9YVQ6</accession>
<protein>
    <submittedName>
        <fullName evidence="2">Uncharacterized protein</fullName>
    </submittedName>
</protein>
<name>A0A2G9YVQ6_9BACT</name>
<gene>
    <name evidence="2" type="ORF">COX36_04000</name>
</gene>
<keyword evidence="1" id="KW-0472">Membrane</keyword>
<feature type="transmembrane region" description="Helical" evidence="1">
    <location>
        <begin position="6"/>
        <end position="24"/>
    </location>
</feature>
<sequence length="157" mass="18176">MKELLVNQTFVYIVIWFWAIILLRDTASDENWKGKMLFSIVIWFSVAGWFGHLMTEAPTHFLAVSVFWIGTSFAWKFWRSKKPDLRFHNLLTAILKKVSDLAFMASLGLVCLYLISSQKPSMLFALVLGGAIALFFIVVLYRPVLRCLNRLSDNYKM</sequence>
<dbReference type="Proteomes" id="UP000230273">
    <property type="component" value="Unassembled WGS sequence"/>
</dbReference>
<evidence type="ECO:0000256" key="1">
    <source>
        <dbReference type="SAM" id="Phobius"/>
    </source>
</evidence>
<evidence type="ECO:0000313" key="3">
    <source>
        <dbReference type="Proteomes" id="UP000230273"/>
    </source>
</evidence>
<dbReference type="AlphaFoldDB" id="A0A2G9YVQ6"/>
<feature type="transmembrane region" description="Helical" evidence="1">
    <location>
        <begin position="60"/>
        <end position="78"/>
    </location>
</feature>
<proteinExistence type="predicted"/>
<dbReference type="EMBL" id="PCRP01000065">
    <property type="protein sequence ID" value="PIP23310.1"/>
    <property type="molecule type" value="Genomic_DNA"/>
</dbReference>
<keyword evidence="1" id="KW-0812">Transmembrane</keyword>
<comment type="caution">
    <text evidence="2">The sequence shown here is derived from an EMBL/GenBank/DDBJ whole genome shotgun (WGS) entry which is preliminary data.</text>
</comment>
<organism evidence="2 3">
    <name type="scientific">Candidatus Nealsonbacteria bacterium CG23_combo_of_CG06-09_8_20_14_all_38_19</name>
    <dbReference type="NCBI Taxonomy" id="1974721"/>
    <lineage>
        <taxon>Bacteria</taxon>
        <taxon>Candidatus Nealsoniibacteriota</taxon>
    </lineage>
</organism>
<feature type="transmembrane region" description="Helical" evidence="1">
    <location>
        <begin position="122"/>
        <end position="141"/>
    </location>
</feature>
<feature type="transmembrane region" description="Helical" evidence="1">
    <location>
        <begin position="36"/>
        <end position="54"/>
    </location>
</feature>
<feature type="transmembrane region" description="Helical" evidence="1">
    <location>
        <begin position="98"/>
        <end position="116"/>
    </location>
</feature>
<reference evidence="2 3" key="1">
    <citation type="submission" date="2017-09" db="EMBL/GenBank/DDBJ databases">
        <title>Depth-based differentiation of microbial function through sediment-hosted aquifers and enrichment of novel symbionts in the deep terrestrial subsurface.</title>
        <authorList>
            <person name="Probst A.J."/>
            <person name="Ladd B."/>
            <person name="Jarett J.K."/>
            <person name="Geller-Mcgrath D.E."/>
            <person name="Sieber C.M."/>
            <person name="Emerson J.B."/>
            <person name="Anantharaman K."/>
            <person name="Thomas B.C."/>
            <person name="Malmstrom R."/>
            <person name="Stieglmeier M."/>
            <person name="Klingl A."/>
            <person name="Woyke T."/>
            <person name="Ryan C.M."/>
            <person name="Banfield J.F."/>
        </authorList>
    </citation>
    <scope>NUCLEOTIDE SEQUENCE [LARGE SCALE GENOMIC DNA]</scope>
    <source>
        <strain evidence="2">CG23_combo_of_CG06-09_8_20_14_all_38_19</strain>
    </source>
</reference>
<evidence type="ECO:0000313" key="2">
    <source>
        <dbReference type="EMBL" id="PIP23310.1"/>
    </source>
</evidence>
<keyword evidence="1" id="KW-1133">Transmembrane helix</keyword>